<dbReference type="Proteomes" id="UP000663935">
    <property type="component" value="Chromosome"/>
</dbReference>
<keyword evidence="2" id="KW-0732">Signal</keyword>
<keyword evidence="5" id="KW-1185">Reference proteome</keyword>
<dbReference type="PANTHER" id="PTHR10963">
    <property type="entry name" value="GLYCOSYL HYDROLASE-RELATED"/>
    <property type="match status" value="1"/>
</dbReference>
<name>A0ABX7SYA8_9FLAO</name>
<dbReference type="InterPro" id="IPR000757">
    <property type="entry name" value="Beta-glucanase-like"/>
</dbReference>
<feature type="chain" id="PRO_5046208872" evidence="2">
    <location>
        <begin position="26"/>
        <end position="271"/>
    </location>
</feature>
<gene>
    <name evidence="4" type="ORF">JL193_04115</name>
</gene>
<reference evidence="4 5" key="1">
    <citation type="submission" date="2021-03" db="EMBL/GenBank/DDBJ databases">
        <title>Complete genome of Polaribacter_sp.G4M1.</title>
        <authorList>
            <person name="Jeong S.W."/>
            <person name="Bae J.W."/>
        </authorList>
    </citation>
    <scope>NUCLEOTIDE SEQUENCE [LARGE SCALE GENOMIC DNA]</scope>
    <source>
        <strain evidence="4 5">G4M1</strain>
    </source>
</reference>
<dbReference type="InterPro" id="IPR050546">
    <property type="entry name" value="Glycosyl_Hydrlase_16"/>
</dbReference>
<dbReference type="EMBL" id="CP071795">
    <property type="protein sequence ID" value="QTD38483.1"/>
    <property type="molecule type" value="Genomic_DNA"/>
</dbReference>
<dbReference type="SUPFAM" id="SSF49899">
    <property type="entry name" value="Concanavalin A-like lectins/glucanases"/>
    <property type="match status" value="1"/>
</dbReference>
<evidence type="ECO:0000313" key="5">
    <source>
        <dbReference type="Proteomes" id="UP000663935"/>
    </source>
</evidence>
<evidence type="ECO:0000256" key="2">
    <source>
        <dbReference type="SAM" id="SignalP"/>
    </source>
</evidence>
<proteinExistence type="inferred from homology"/>
<keyword evidence="4" id="KW-0378">Hydrolase</keyword>
<comment type="similarity">
    <text evidence="1">Belongs to the glycosyl hydrolase 16 family.</text>
</comment>
<dbReference type="InterPro" id="IPR013320">
    <property type="entry name" value="ConA-like_dom_sf"/>
</dbReference>
<feature type="domain" description="GH16" evidence="3">
    <location>
        <begin position="44"/>
        <end position="271"/>
    </location>
</feature>
<evidence type="ECO:0000313" key="4">
    <source>
        <dbReference type="EMBL" id="QTD38483.1"/>
    </source>
</evidence>
<accession>A0ABX7SYA8</accession>
<dbReference type="Pfam" id="PF00722">
    <property type="entry name" value="Glyco_hydro_16"/>
    <property type="match status" value="1"/>
</dbReference>
<evidence type="ECO:0000259" key="3">
    <source>
        <dbReference type="PROSITE" id="PS51762"/>
    </source>
</evidence>
<sequence length="271" mass="30837">MKNIIKLKISYILILSLLVVLQSCDTDETQVVTRLSNLVMQDEFDTNGSLNPSVWNFEEGTGENGWGNNELQYYTSRPENATVQNGYLIITAKREDFKGSQYTSARITTKGKFEQKYGRFEAKIKLPSGQGMWPAFWLLGNDCETNIWPNCGEIDIMENRGQEPTKIAGSVHGPGYSAGQAITKDYVLDNDRFDSGFHVFGIEWGEDYINYYVDDVLYNQITREDVTGDWVFDHPFYIILNLAVGGNYVGSPNNETEFPQTMLVDYVKVYQ</sequence>
<organism evidence="4 5">
    <name type="scientific">Polaribacter batillariae</name>
    <dbReference type="NCBI Taxonomy" id="2808900"/>
    <lineage>
        <taxon>Bacteria</taxon>
        <taxon>Pseudomonadati</taxon>
        <taxon>Bacteroidota</taxon>
        <taxon>Flavobacteriia</taxon>
        <taxon>Flavobacteriales</taxon>
        <taxon>Flavobacteriaceae</taxon>
    </lineage>
</organism>
<evidence type="ECO:0000256" key="1">
    <source>
        <dbReference type="ARBA" id="ARBA00006865"/>
    </source>
</evidence>
<feature type="signal peptide" evidence="2">
    <location>
        <begin position="1"/>
        <end position="25"/>
    </location>
</feature>
<dbReference type="GO" id="GO:0016787">
    <property type="term" value="F:hydrolase activity"/>
    <property type="evidence" value="ECO:0007669"/>
    <property type="project" value="UniProtKB-KW"/>
</dbReference>
<dbReference type="CDD" id="cd08023">
    <property type="entry name" value="GH16_laminarinase_like"/>
    <property type="match status" value="1"/>
</dbReference>
<dbReference type="Gene3D" id="2.60.120.200">
    <property type="match status" value="1"/>
</dbReference>
<dbReference type="PANTHER" id="PTHR10963:SF55">
    <property type="entry name" value="GLYCOSIDE HYDROLASE FAMILY 16 PROTEIN"/>
    <property type="match status" value="1"/>
</dbReference>
<dbReference type="RefSeq" id="WP_207972613.1">
    <property type="nucleotide sequence ID" value="NZ_CP071795.1"/>
</dbReference>
<protein>
    <submittedName>
        <fullName evidence="4">Glycoside hydrolase family 16 protein</fullName>
    </submittedName>
</protein>
<dbReference type="PROSITE" id="PS51257">
    <property type="entry name" value="PROKAR_LIPOPROTEIN"/>
    <property type="match status" value="1"/>
</dbReference>
<dbReference type="PROSITE" id="PS51762">
    <property type="entry name" value="GH16_2"/>
    <property type="match status" value="1"/>
</dbReference>